<evidence type="ECO:0000256" key="3">
    <source>
        <dbReference type="ARBA" id="ARBA00022605"/>
    </source>
</evidence>
<evidence type="ECO:0000256" key="9">
    <source>
        <dbReference type="RuleBase" id="RU003662"/>
    </source>
</evidence>
<dbReference type="CDD" id="cd04724">
    <property type="entry name" value="Tryptophan_synthase_alpha"/>
    <property type="match status" value="1"/>
</dbReference>
<dbReference type="OrthoDB" id="9804578at2"/>
<dbReference type="PANTHER" id="PTHR43406">
    <property type="entry name" value="TRYPTOPHAN SYNTHASE, ALPHA CHAIN"/>
    <property type="match status" value="1"/>
</dbReference>
<evidence type="ECO:0000313" key="11">
    <source>
        <dbReference type="Proteomes" id="UP000029707"/>
    </source>
</evidence>
<keyword evidence="5 8" id="KW-0057">Aromatic amino acid biosynthesis</keyword>
<dbReference type="InterPro" id="IPR011060">
    <property type="entry name" value="RibuloseP-bd_barrel"/>
</dbReference>
<accession>A0A4V6I403</accession>
<protein>
    <recommendedName>
        <fullName evidence="8">Tryptophan synthase alpha chain</fullName>
        <ecNumber evidence="8">4.2.1.20</ecNumber>
    </recommendedName>
</protein>
<comment type="similarity">
    <text evidence="8 9">Belongs to the TrpA family.</text>
</comment>
<dbReference type="SUPFAM" id="SSF51366">
    <property type="entry name" value="Ribulose-phoshate binding barrel"/>
    <property type="match status" value="1"/>
</dbReference>
<dbReference type="GO" id="GO:0004834">
    <property type="term" value="F:tryptophan synthase activity"/>
    <property type="evidence" value="ECO:0007669"/>
    <property type="project" value="UniProtKB-UniRule"/>
</dbReference>
<keyword evidence="3 8" id="KW-0028">Amino-acid biosynthesis</keyword>
<comment type="caution">
    <text evidence="10">The sequence shown here is derived from an EMBL/GenBank/DDBJ whole genome shotgun (WGS) entry which is preliminary data.</text>
</comment>
<dbReference type="Pfam" id="PF00290">
    <property type="entry name" value="Trp_syntA"/>
    <property type="match status" value="1"/>
</dbReference>
<evidence type="ECO:0000256" key="1">
    <source>
        <dbReference type="ARBA" id="ARBA00004733"/>
    </source>
</evidence>
<dbReference type="InterPro" id="IPR002028">
    <property type="entry name" value="Trp_synthase_suA"/>
</dbReference>
<evidence type="ECO:0000256" key="4">
    <source>
        <dbReference type="ARBA" id="ARBA00022822"/>
    </source>
</evidence>
<comment type="function">
    <text evidence="8">The alpha subunit is responsible for the aldol cleavage of indoleglycerol phosphate to indole and glyceraldehyde 3-phosphate.</text>
</comment>
<gene>
    <name evidence="8 10" type="primary">trpA</name>
    <name evidence="10" type="ORF">LS65_004270</name>
</gene>
<evidence type="ECO:0000313" key="10">
    <source>
        <dbReference type="EMBL" id="TLE02043.1"/>
    </source>
</evidence>
<dbReference type="EMBL" id="JRMQ02000004">
    <property type="protein sequence ID" value="TLE02043.1"/>
    <property type="molecule type" value="Genomic_DNA"/>
</dbReference>
<dbReference type="UniPathway" id="UPA00035">
    <property type="reaction ID" value="UER00044"/>
</dbReference>
<dbReference type="GeneID" id="82321705"/>
<dbReference type="InterPro" id="IPR013785">
    <property type="entry name" value="Aldolase_TIM"/>
</dbReference>
<comment type="catalytic activity">
    <reaction evidence="7 8">
        <text>(1S,2R)-1-C-(indol-3-yl)glycerol 3-phosphate + L-serine = D-glyceraldehyde 3-phosphate + L-tryptophan + H2O</text>
        <dbReference type="Rhea" id="RHEA:10532"/>
        <dbReference type="ChEBI" id="CHEBI:15377"/>
        <dbReference type="ChEBI" id="CHEBI:33384"/>
        <dbReference type="ChEBI" id="CHEBI:57912"/>
        <dbReference type="ChEBI" id="CHEBI:58866"/>
        <dbReference type="ChEBI" id="CHEBI:59776"/>
        <dbReference type="EC" id="4.2.1.20"/>
    </reaction>
</comment>
<dbReference type="AlphaFoldDB" id="A0A4V6I403"/>
<dbReference type="PANTHER" id="PTHR43406:SF1">
    <property type="entry name" value="TRYPTOPHAN SYNTHASE ALPHA CHAIN, CHLOROPLASTIC"/>
    <property type="match status" value="1"/>
</dbReference>
<dbReference type="Proteomes" id="UP000029707">
    <property type="component" value="Unassembled WGS sequence"/>
</dbReference>
<organism evidence="10 11">
    <name type="scientific">Helicobacter japonicus</name>
    <dbReference type="NCBI Taxonomy" id="425400"/>
    <lineage>
        <taxon>Bacteria</taxon>
        <taxon>Pseudomonadati</taxon>
        <taxon>Campylobacterota</taxon>
        <taxon>Epsilonproteobacteria</taxon>
        <taxon>Campylobacterales</taxon>
        <taxon>Helicobacteraceae</taxon>
        <taxon>Helicobacter</taxon>
    </lineage>
</organism>
<dbReference type="NCBIfam" id="TIGR00262">
    <property type="entry name" value="trpA"/>
    <property type="match status" value="1"/>
</dbReference>
<keyword evidence="11" id="KW-1185">Reference proteome</keyword>
<feature type="active site" description="Proton acceptor" evidence="8">
    <location>
        <position position="43"/>
    </location>
</feature>
<evidence type="ECO:0000256" key="6">
    <source>
        <dbReference type="ARBA" id="ARBA00023239"/>
    </source>
</evidence>
<keyword evidence="6 8" id="KW-0456">Lyase</keyword>
<evidence type="ECO:0000256" key="7">
    <source>
        <dbReference type="ARBA" id="ARBA00049047"/>
    </source>
</evidence>
<name>A0A4V6I403_9HELI</name>
<dbReference type="RefSeq" id="WP_034361227.1">
    <property type="nucleotide sequence ID" value="NZ_CAJUDB010000021.1"/>
</dbReference>
<feature type="active site" description="Proton acceptor" evidence="8">
    <location>
        <position position="54"/>
    </location>
</feature>
<evidence type="ECO:0000256" key="2">
    <source>
        <dbReference type="ARBA" id="ARBA00011270"/>
    </source>
</evidence>
<sequence>MSKSKKKIPQTQLMGHIIAGYPNMESSLNAALGICYAGANYLEVQFPFSDPNADGAVIEEACDKSIAQGFKVSSGFALLSTLSSLLKQNKRNTRLIVMTYANVMFHYGIEAFIKEAKKSGAWGIITPDLPIESDEELRKYGKKHHIAIISLIAPKSSTKRIAKVAKISDEIVYVVARAGTTGEKTQLNRALFDYVNLVRKKCKKPIALGFGINSYEQVKALEGKVDIIVAGSYFVRFINELSKSQELTPQDYMQKLQSHAQNLMGWDKNI</sequence>
<reference evidence="10 11" key="1">
    <citation type="journal article" date="2014" name="Genome Announc.">
        <title>Draft genome sequences of eight enterohepatic helicobacter species isolated from both laboratory and wild rodents.</title>
        <authorList>
            <person name="Sheh A."/>
            <person name="Shen Z."/>
            <person name="Fox J.G."/>
        </authorList>
    </citation>
    <scope>NUCLEOTIDE SEQUENCE [LARGE SCALE GENOMIC DNA]</scope>
    <source>
        <strain evidence="10 11">MIT 01-6451</strain>
    </source>
</reference>
<dbReference type="Gene3D" id="3.20.20.70">
    <property type="entry name" value="Aldolase class I"/>
    <property type="match status" value="1"/>
</dbReference>
<evidence type="ECO:0000256" key="5">
    <source>
        <dbReference type="ARBA" id="ARBA00023141"/>
    </source>
</evidence>
<dbReference type="EC" id="4.2.1.20" evidence="8"/>
<dbReference type="HAMAP" id="MF_00131">
    <property type="entry name" value="Trp_synth_alpha"/>
    <property type="match status" value="1"/>
</dbReference>
<proteinExistence type="inferred from homology"/>
<comment type="subunit">
    <text evidence="2 8">Tetramer of two alpha and two beta chains.</text>
</comment>
<dbReference type="STRING" id="425400.LS65_03180"/>
<dbReference type="GO" id="GO:0005829">
    <property type="term" value="C:cytosol"/>
    <property type="evidence" value="ECO:0007669"/>
    <property type="project" value="TreeGrafter"/>
</dbReference>
<keyword evidence="4 8" id="KW-0822">Tryptophan biosynthesis</keyword>
<evidence type="ECO:0000256" key="8">
    <source>
        <dbReference type="HAMAP-Rule" id="MF_00131"/>
    </source>
</evidence>
<comment type="pathway">
    <text evidence="1 8">Amino-acid biosynthesis; L-tryptophan biosynthesis; L-tryptophan from chorismate: step 5/5.</text>
</comment>